<reference evidence="4" key="1">
    <citation type="submission" date="2021-04" db="EMBL/GenBank/DDBJ databases">
        <title>Luteolibacter sp. 32A isolated from the skin of an Anderson's salamander (Ambystoma andersonii).</title>
        <authorList>
            <person name="Spergser J."/>
            <person name="Busse H.-J."/>
        </authorList>
    </citation>
    <scope>NUCLEOTIDE SEQUENCE</scope>
    <source>
        <strain evidence="4">32A</strain>
    </source>
</reference>
<dbReference type="InterPro" id="IPR036909">
    <property type="entry name" value="Cyt_c-like_dom_sf"/>
</dbReference>
<dbReference type="Pfam" id="PF07635">
    <property type="entry name" value="PSCyt1"/>
    <property type="match status" value="1"/>
</dbReference>
<dbReference type="SUPFAM" id="SSF46626">
    <property type="entry name" value="Cytochrome c"/>
    <property type="match status" value="1"/>
</dbReference>
<dbReference type="Pfam" id="PF07583">
    <property type="entry name" value="PSCyt2"/>
    <property type="match status" value="1"/>
</dbReference>
<feature type="domain" description="DUF1549" evidence="1">
    <location>
        <begin position="174"/>
        <end position="380"/>
    </location>
</feature>
<dbReference type="Pfam" id="PF07587">
    <property type="entry name" value="PSD1"/>
    <property type="match status" value="1"/>
</dbReference>
<keyword evidence="5" id="KW-1185">Reference proteome</keyword>
<dbReference type="GO" id="GO:0009055">
    <property type="term" value="F:electron transfer activity"/>
    <property type="evidence" value="ECO:0007669"/>
    <property type="project" value="InterPro"/>
</dbReference>
<sequence>MLLRIVSRIVIPATLVVIGGVVSVWSRSQAVVPVPAQAAASSDLPQKVSFNAHIRPIFSNTCFACHGFDKAHRKADLRLDTEEGGYAKLKDSEQRAIVPGKPEESAIWKHIVSTDPKEVMPPPEFHKDLTEMQKALIRRWIEQGAKYEQHWAFAPVVKPVVPAVKKHPESVVNPIDAFILARLEQENLEPSSEADKATLLRRLALDLTGLPPAPAEIESFVVDTRPDAYARQVERLLASPHYGERMAVPWLDVVRFADTVGYHGDQNQRIFPYRDYVIKAFNDNKPFDQFTIEQLAGDLLPGATDEQRIATGFLRLNLMTREGGAQPPEYLAKYAGDRVRAVGAAWLGLTTGCAECHDHKFDPLLSKDFYSLGAFFDDVRQWGVYSDYNYTPNKDLPGFNNEYPFPPEICAPNIAVQKRLLWLQDQGVAALAAGGRMDAPGFQQWIQGAAAFLTANPTGWAVLAPGETTVVKGTPHEVDAASSSVLLTGPPVKDEIVTVAFPVPDTAVRSIRLEVLPDARNSGKVGREVNGKFSVTPTFAVDTVPLKIAWSQADRRTPAKYNNGDSSPLLEPQWTSAPAVLEEPQDAASRPHQAIYHLAEPLPAEAGRVLRVTLASTNLGRVRLSVTPFGDAVPGMPSALRAQLATALKTPAAPPGESYRRELVAGWLQATTPDAALPADYRRIRDGIIACRAGYAHSLVAQALPPAQMRVSHLLPRGNWAAPAEVVQPAVPEFLPHASLAGKTGRLTRLDLARWLSSPENPLTPRQFTNRLWKQFFGKGLSNVLDDLGNQGEWPSHPQLIDWLAAEFRDSGWDVKHMVRLIVMSHTYRQRSAARADLAGIDPGNRLLCEQSPRRLDAEFVRDNALAISGLLSGSIIGGPSVKPYQPAGYYANLNFPQRDYLANTDDQQYRRGLYMHWQRTFMHPMLAAFDAPSREECSADRLQSNSPQQALVQLNDPTFVEAARAFALRLVAEHPAATDAERVRDAFLAALGRVPKPAELQSLVAFVGQQRSAYAATPADAAAFLKTGLSDHGNPAKAVELAAWAQTCRVILNLHETITRY</sequence>
<dbReference type="PANTHER" id="PTHR35889:SF3">
    <property type="entry name" value="F-BOX DOMAIN-CONTAINING PROTEIN"/>
    <property type="match status" value="1"/>
</dbReference>
<evidence type="ECO:0000259" key="1">
    <source>
        <dbReference type="Pfam" id="PF07583"/>
    </source>
</evidence>
<feature type="domain" description="DUF1553" evidence="2">
    <location>
        <begin position="748"/>
        <end position="1007"/>
    </location>
</feature>
<protein>
    <submittedName>
        <fullName evidence="4">PSD1 domain-containing protein</fullName>
    </submittedName>
</protein>
<dbReference type="EMBL" id="CP073100">
    <property type="protein sequence ID" value="QUE49481.1"/>
    <property type="molecule type" value="Genomic_DNA"/>
</dbReference>
<dbReference type="Proteomes" id="UP000676169">
    <property type="component" value="Chromosome"/>
</dbReference>
<accession>A0A975G662</accession>
<evidence type="ECO:0000313" key="5">
    <source>
        <dbReference type="Proteomes" id="UP000676169"/>
    </source>
</evidence>
<dbReference type="PANTHER" id="PTHR35889">
    <property type="entry name" value="CYCLOINULO-OLIGOSACCHARIDE FRUCTANOTRANSFERASE-RELATED"/>
    <property type="match status" value="1"/>
</dbReference>
<dbReference type="InterPro" id="IPR022655">
    <property type="entry name" value="DUF1553"/>
</dbReference>
<evidence type="ECO:0000259" key="2">
    <source>
        <dbReference type="Pfam" id="PF07587"/>
    </source>
</evidence>
<dbReference type="GO" id="GO:0020037">
    <property type="term" value="F:heme binding"/>
    <property type="evidence" value="ECO:0007669"/>
    <property type="project" value="InterPro"/>
</dbReference>
<dbReference type="InterPro" id="IPR011444">
    <property type="entry name" value="DUF1549"/>
</dbReference>
<evidence type="ECO:0000259" key="3">
    <source>
        <dbReference type="Pfam" id="PF07635"/>
    </source>
</evidence>
<organism evidence="4 5">
    <name type="scientific">Luteolibacter ambystomatis</name>
    <dbReference type="NCBI Taxonomy" id="2824561"/>
    <lineage>
        <taxon>Bacteria</taxon>
        <taxon>Pseudomonadati</taxon>
        <taxon>Verrucomicrobiota</taxon>
        <taxon>Verrucomicrobiia</taxon>
        <taxon>Verrucomicrobiales</taxon>
        <taxon>Verrucomicrobiaceae</taxon>
        <taxon>Luteolibacter</taxon>
    </lineage>
</organism>
<dbReference type="InterPro" id="IPR011429">
    <property type="entry name" value="Cyt_c_Planctomycete-type"/>
</dbReference>
<dbReference type="RefSeq" id="WP_211629570.1">
    <property type="nucleotide sequence ID" value="NZ_CP073100.1"/>
</dbReference>
<feature type="domain" description="Cytochrome C Planctomycete-type" evidence="3">
    <location>
        <begin position="62"/>
        <end position="124"/>
    </location>
</feature>
<dbReference type="KEGG" id="lamb:KBB96_11415"/>
<name>A0A975G662_9BACT</name>
<evidence type="ECO:0000313" key="4">
    <source>
        <dbReference type="EMBL" id="QUE49481.1"/>
    </source>
</evidence>
<dbReference type="AlphaFoldDB" id="A0A975G662"/>
<proteinExistence type="predicted"/>
<gene>
    <name evidence="4" type="ORF">KBB96_11415</name>
</gene>